<organism evidence="2 3">
    <name type="scientific">Chaetoceros tenuissimus</name>
    <dbReference type="NCBI Taxonomy" id="426638"/>
    <lineage>
        <taxon>Eukaryota</taxon>
        <taxon>Sar</taxon>
        <taxon>Stramenopiles</taxon>
        <taxon>Ochrophyta</taxon>
        <taxon>Bacillariophyta</taxon>
        <taxon>Coscinodiscophyceae</taxon>
        <taxon>Chaetocerotophycidae</taxon>
        <taxon>Chaetocerotales</taxon>
        <taxon>Chaetocerotaceae</taxon>
        <taxon>Chaetoceros</taxon>
    </lineage>
</organism>
<evidence type="ECO:0000313" key="3">
    <source>
        <dbReference type="Proteomes" id="UP001054902"/>
    </source>
</evidence>
<comment type="caution">
    <text evidence="2">The sequence shown here is derived from an EMBL/GenBank/DDBJ whole genome shotgun (WGS) entry which is preliminary data.</text>
</comment>
<reference evidence="2 3" key="1">
    <citation type="journal article" date="2021" name="Sci. Rep.">
        <title>The genome of the diatom Chaetoceros tenuissimus carries an ancient integrated fragment of an extant virus.</title>
        <authorList>
            <person name="Hongo Y."/>
            <person name="Kimura K."/>
            <person name="Takaki Y."/>
            <person name="Yoshida Y."/>
            <person name="Baba S."/>
            <person name="Kobayashi G."/>
            <person name="Nagasaki K."/>
            <person name="Hano T."/>
            <person name="Tomaru Y."/>
        </authorList>
    </citation>
    <scope>NUCLEOTIDE SEQUENCE [LARGE SCALE GENOMIC DNA]</scope>
    <source>
        <strain evidence="2 3">NIES-3715</strain>
    </source>
</reference>
<sequence>MSSRGLFRVVSFEELSEISNDGCEMNMEIGKTTRLSIMNMKEEVEQIIQTTELNIKTAKEEFRQLELAIDSIDGNYECMTKIGSDCKGQLAILDKRRIDVIDISNRIKEMKQSVEMIISSYKDAAQTKCRDRKFAIMEHQLKFLRKAIALNNQRLKLCDLRENINRLRSIGLDLHSKYLDMMSEYLDMMSA</sequence>
<keyword evidence="1" id="KW-0175">Coiled coil</keyword>
<evidence type="ECO:0000256" key="1">
    <source>
        <dbReference type="SAM" id="Coils"/>
    </source>
</evidence>
<proteinExistence type="predicted"/>
<evidence type="ECO:0000313" key="2">
    <source>
        <dbReference type="EMBL" id="GFH44551.1"/>
    </source>
</evidence>
<name>A0AAD3GZB8_9STRA</name>
<feature type="coiled-coil region" evidence="1">
    <location>
        <begin position="41"/>
        <end position="75"/>
    </location>
</feature>
<accession>A0AAD3GZB8</accession>
<dbReference type="Proteomes" id="UP001054902">
    <property type="component" value="Unassembled WGS sequence"/>
</dbReference>
<protein>
    <submittedName>
        <fullName evidence="2">Uncharacterized protein</fullName>
    </submittedName>
</protein>
<dbReference type="AlphaFoldDB" id="A0AAD3GZB8"/>
<dbReference type="EMBL" id="BLLK01000020">
    <property type="protein sequence ID" value="GFH44551.1"/>
    <property type="molecule type" value="Genomic_DNA"/>
</dbReference>
<keyword evidence="3" id="KW-1185">Reference proteome</keyword>
<gene>
    <name evidence="2" type="ORF">CTEN210_01025</name>
</gene>